<comment type="caution">
    <text evidence="1">The sequence shown here is derived from an EMBL/GenBank/DDBJ whole genome shotgun (WGS) entry which is preliminary data.</text>
</comment>
<evidence type="ECO:0000313" key="1">
    <source>
        <dbReference type="EMBL" id="MBE9664293.1"/>
    </source>
</evidence>
<name>A0A929PXW8_9SPHI</name>
<reference evidence="1" key="1">
    <citation type="submission" date="2020-10" db="EMBL/GenBank/DDBJ databases">
        <title>Mucilaginibacter mali sp. nov., isolated from rhizosphere soil of apple orchard.</title>
        <authorList>
            <person name="Lee J.-S."/>
            <person name="Kim H.S."/>
            <person name="Kim J.-S."/>
        </authorList>
    </citation>
    <scope>NUCLEOTIDE SEQUENCE</scope>
    <source>
        <strain evidence="1">KCTC 22746</strain>
    </source>
</reference>
<proteinExistence type="predicted"/>
<accession>A0A929PXW8</accession>
<dbReference type="EMBL" id="JADFFL010000010">
    <property type="protein sequence ID" value="MBE9664293.1"/>
    <property type="molecule type" value="Genomic_DNA"/>
</dbReference>
<sequence>MKTDSKHYQFVNSQTGNTIYYHSLSISFTEDELRAELDKIKGQVATQNGLPIGIIYWEEVKNAN</sequence>
<organism evidence="1 2">
    <name type="scientific">Mucilaginibacter myungsuensis</name>
    <dbReference type="NCBI Taxonomy" id="649104"/>
    <lineage>
        <taxon>Bacteria</taxon>
        <taxon>Pseudomonadati</taxon>
        <taxon>Bacteroidota</taxon>
        <taxon>Sphingobacteriia</taxon>
        <taxon>Sphingobacteriales</taxon>
        <taxon>Sphingobacteriaceae</taxon>
        <taxon>Mucilaginibacter</taxon>
    </lineage>
</organism>
<gene>
    <name evidence="1" type="ORF">IRJ16_20600</name>
</gene>
<protein>
    <submittedName>
        <fullName evidence="1">Uncharacterized protein</fullName>
    </submittedName>
</protein>
<dbReference type="RefSeq" id="WP_194113533.1">
    <property type="nucleotide sequence ID" value="NZ_JADFFL010000010.1"/>
</dbReference>
<dbReference type="Proteomes" id="UP000622475">
    <property type="component" value="Unassembled WGS sequence"/>
</dbReference>
<evidence type="ECO:0000313" key="2">
    <source>
        <dbReference type="Proteomes" id="UP000622475"/>
    </source>
</evidence>
<keyword evidence="2" id="KW-1185">Reference proteome</keyword>
<dbReference type="AlphaFoldDB" id="A0A929PXW8"/>